<dbReference type="RefSeq" id="WP_281069854.1">
    <property type="nucleotide sequence ID" value="NZ_JAKZJU020000001.1"/>
</dbReference>
<accession>A0ABT7IM93</accession>
<evidence type="ECO:0000256" key="5">
    <source>
        <dbReference type="SAM" id="MobiDB-lite"/>
    </source>
</evidence>
<dbReference type="PROSITE" id="PS50109">
    <property type="entry name" value="HIS_KIN"/>
    <property type="match status" value="1"/>
</dbReference>
<evidence type="ECO:0000256" key="1">
    <source>
        <dbReference type="ARBA" id="ARBA00000085"/>
    </source>
</evidence>
<comment type="catalytic activity">
    <reaction evidence="1">
        <text>ATP + protein L-histidine = ADP + protein N-phospho-L-histidine.</text>
        <dbReference type="EC" id="2.7.13.3"/>
    </reaction>
</comment>
<feature type="coiled-coil region" evidence="4">
    <location>
        <begin position="414"/>
        <end position="448"/>
    </location>
</feature>
<comment type="caution">
    <text evidence="8">The sequence shown here is derived from an EMBL/GenBank/DDBJ whole genome shotgun (WGS) entry which is preliminary data.</text>
</comment>
<keyword evidence="6" id="KW-0472">Membrane</keyword>
<keyword evidence="9" id="KW-1185">Reference proteome</keyword>
<keyword evidence="6" id="KW-1133">Transmembrane helix</keyword>
<feature type="transmembrane region" description="Helical" evidence="6">
    <location>
        <begin position="391"/>
        <end position="414"/>
    </location>
</feature>
<keyword evidence="4" id="KW-0175">Coiled coil</keyword>
<reference evidence="8" key="1">
    <citation type="submission" date="2023-03" db="EMBL/GenBank/DDBJ databases">
        <title>Mesosutterella sp. nov. isolated from porcine feces.</title>
        <authorList>
            <person name="Yu S."/>
        </authorList>
    </citation>
    <scope>NUCLEOTIDE SEQUENCE</scope>
    <source>
        <strain evidence="8">AGMB02718</strain>
    </source>
</reference>
<dbReference type="InterPro" id="IPR036890">
    <property type="entry name" value="HATPase_C_sf"/>
</dbReference>
<gene>
    <name evidence="8" type="ORF">MUN46_006030</name>
</gene>
<dbReference type="PRINTS" id="PR00344">
    <property type="entry name" value="BCTRLSENSOR"/>
</dbReference>
<dbReference type="Gene3D" id="1.10.287.130">
    <property type="match status" value="1"/>
</dbReference>
<dbReference type="SUPFAM" id="SSF55874">
    <property type="entry name" value="ATPase domain of HSP90 chaperone/DNA topoisomerase II/histidine kinase"/>
    <property type="match status" value="1"/>
</dbReference>
<feature type="region of interest" description="Disordered" evidence="5">
    <location>
        <begin position="64"/>
        <end position="91"/>
    </location>
</feature>
<dbReference type="InterPro" id="IPR003661">
    <property type="entry name" value="HisK_dim/P_dom"/>
</dbReference>
<dbReference type="Pfam" id="PF02518">
    <property type="entry name" value="HATPase_c"/>
    <property type="match status" value="1"/>
</dbReference>
<dbReference type="SUPFAM" id="SSF53850">
    <property type="entry name" value="Periplasmic binding protein-like II"/>
    <property type="match status" value="1"/>
</dbReference>
<evidence type="ECO:0000259" key="7">
    <source>
        <dbReference type="PROSITE" id="PS50109"/>
    </source>
</evidence>
<dbReference type="PANTHER" id="PTHR43065">
    <property type="entry name" value="SENSOR HISTIDINE KINASE"/>
    <property type="match status" value="1"/>
</dbReference>
<dbReference type="SMART" id="SM00387">
    <property type="entry name" value="HATPase_c"/>
    <property type="match status" value="1"/>
</dbReference>
<dbReference type="Gene3D" id="3.30.565.10">
    <property type="entry name" value="Histidine kinase-like ATPase, C-terminal domain"/>
    <property type="match status" value="1"/>
</dbReference>
<dbReference type="InterPro" id="IPR036097">
    <property type="entry name" value="HisK_dim/P_sf"/>
</dbReference>
<evidence type="ECO:0000313" key="8">
    <source>
        <dbReference type="EMBL" id="MDL2059484.1"/>
    </source>
</evidence>
<proteinExistence type="predicted"/>
<keyword evidence="3" id="KW-0597">Phosphoprotein</keyword>
<evidence type="ECO:0000313" key="9">
    <source>
        <dbReference type="Proteomes" id="UP001165481"/>
    </source>
</evidence>
<name>A0ABT7IM93_9BURK</name>
<dbReference type="Pfam" id="PF00512">
    <property type="entry name" value="HisKA"/>
    <property type="match status" value="1"/>
</dbReference>
<dbReference type="InterPro" id="IPR003594">
    <property type="entry name" value="HATPase_dom"/>
</dbReference>
<dbReference type="PANTHER" id="PTHR43065:SF42">
    <property type="entry name" value="TWO-COMPONENT SENSOR PPRA"/>
    <property type="match status" value="1"/>
</dbReference>
<dbReference type="EMBL" id="JAKZJU020000001">
    <property type="protein sequence ID" value="MDL2059484.1"/>
    <property type="molecule type" value="Genomic_DNA"/>
</dbReference>
<organism evidence="8 9">
    <name type="scientific">Mesosutterella faecium</name>
    <dbReference type="NCBI Taxonomy" id="2925194"/>
    <lineage>
        <taxon>Bacteria</taxon>
        <taxon>Pseudomonadati</taxon>
        <taxon>Pseudomonadota</taxon>
        <taxon>Betaproteobacteria</taxon>
        <taxon>Burkholderiales</taxon>
        <taxon>Sutterellaceae</taxon>
        <taxon>Mesosutterella</taxon>
    </lineage>
</organism>
<feature type="compositionally biased region" description="Basic and acidic residues" evidence="5">
    <location>
        <begin position="68"/>
        <end position="78"/>
    </location>
</feature>
<dbReference type="EC" id="2.7.13.3" evidence="2"/>
<dbReference type="InterPro" id="IPR004358">
    <property type="entry name" value="Sig_transdc_His_kin-like_C"/>
</dbReference>
<dbReference type="Pfam" id="PF12974">
    <property type="entry name" value="Phosphonate-bd"/>
    <property type="match status" value="1"/>
</dbReference>
<protein>
    <recommendedName>
        <fullName evidence="2">histidine kinase</fullName>
        <ecNumber evidence="2">2.7.13.3</ecNumber>
    </recommendedName>
</protein>
<dbReference type="Gene3D" id="3.40.190.10">
    <property type="entry name" value="Periplasmic binding protein-like II"/>
    <property type="match status" value="1"/>
</dbReference>
<evidence type="ECO:0000256" key="3">
    <source>
        <dbReference type="ARBA" id="ARBA00022553"/>
    </source>
</evidence>
<evidence type="ECO:0000256" key="4">
    <source>
        <dbReference type="SAM" id="Coils"/>
    </source>
</evidence>
<dbReference type="SMART" id="SM00388">
    <property type="entry name" value="HisKA"/>
    <property type="match status" value="1"/>
</dbReference>
<dbReference type="SUPFAM" id="SSF47384">
    <property type="entry name" value="Homodimeric domain of signal transducing histidine kinase"/>
    <property type="match status" value="1"/>
</dbReference>
<dbReference type="Proteomes" id="UP001165481">
    <property type="component" value="Unassembled WGS sequence"/>
</dbReference>
<keyword evidence="6" id="KW-0812">Transmembrane</keyword>
<dbReference type="CDD" id="cd00082">
    <property type="entry name" value="HisKA"/>
    <property type="match status" value="1"/>
</dbReference>
<dbReference type="InterPro" id="IPR005467">
    <property type="entry name" value="His_kinase_dom"/>
</dbReference>
<feature type="domain" description="Histidine kinase" evidence="7">
    <location>
        <begin position="457"/>
        <end position="670"/>
    </location>
</feature>
<evidence type="ECO:0000256" key="6">
    <source>
        <dbReference type="SAM" id="Phobius"/>
    </source>
</evidence>
<sequence>MPRLLEEAFRQARSFRKALSCLCGARPAVSAWALFLSLVFLFQPAAAEPIADDILLSPAVSPAGRAPSAREEARKEAEAGTEGASEESFRDSLAARRDDPFSLALPPLIRVGIQQSAISFLSAPDPLFIEKTKDAIRKAFGREQVDFRPMSRGDLASAVRSGEIDFVIGEADFIAQSQMDNNLRLLASLWPAAARDVNSAVSAVFFVKAESLAVQSLSQMGNHPVAASNPSSFAGYILPLYELSRRGYSAGFLSELYFSGSNEGVVSDVLSGKAAVGILPACVLESMEQAGKIHMEDFRIINPRRANELKCAHSADVFPSVTVAALPKTDPMHEKAVMTTLLEMPAADGQPQWGLPASMQKVFDLFYELKIGPYQYLAQWSLQRFMRENSGAVAIALILTIMILSYAAMLQMMVKKRTEALRQSLEERERIEAEVTASREHISALERTGIIGQMSSMIAHELKQPLGAINNFGNGLLRRVARGQIDPSVFKEALEEIVGQGTRAAEIVDRVRSYAKHPEPVMQVRDMRKVLEKAITEFRHSHPEAPPITLRCSPGSWAEVDSWEIQLAVINLLKNASEALQKCPGPAIVVSLKPVDGQWHLSVADNGKEITKEKTDLFFEPLHSGKISGMGLGLSIVANIAERHKGHAFARPNDELGHGCIMEIVMPMSEAPGAARGTAQKDPASPLQ</sequence>
<evidence type="ECO:0000256" key="2">
    <source>
        <dbReference type="ARBA" id="ARBA00012438"/>
    </source>
</evidence>